<accession>A0A2N1PLP2</accession>
<dbReference type="Proteomes" id="UP000233256">
    <property type="component" value="Unassembled WGS sequence"/>
</dbReference>
<dbReference type="Pfam" id="PF08241">
    <property type="entry name" value="Methyltransf_11"/>
    <property type="match status" value="1"/>
</dbReference>
<dbReference type="AlphaFoldDB" id="A0A2N1PLP2"/>
<proteinExistence type="predicted"/>
<dbReference type="SUPFAM" id="SSF158997">
    <property type="entry name" value="Trm112p-like"/>
    <property type="match status" value="1"/>
</dbReference>
<evidence type="ECO:0000313" key="2">
    <source>
        <dbReference type="EMBL" id="PKK89256.1"/>
    </source>
</evidence>
<protein>
    <recommendedName>
        <fullName evidence="1">Methyltransferase type 11 domain-containing protein</fullName>
    </recommendedName>
</protein>
<dbReference type="InterPro" id="IPR013216">
    <property type="entry name" value="Methyltransf_11"/>
</dbReference>
<name>A0A2N1PLP2_9BACT</name>
<dbReference type="PANTHER" id="PTHR43591:SF24">
    <property type="entry name" value="2-METHOXY-6-POLYPRENYL-1,4-BENZOQUINOL METHYLASE, MITOCHONDRIAL"/>
    <property type="match status" value="1"/>
</dbReference>
<evidence type="ECO:0000313" key="3">
    <source>
        <dbReference type="Proteomes" id="UP000233256"/>
    </source>
</evidence>
<dbReference type="SUPFAM" id="SSF53335">
    <property type="entry name" value="S-adenosyl-L-methionine-dependent methyltransferases"/>
    <property type="match status" value="1"/>
</dbReference>
<comment type="caution">
    <text evidence="2">The sequence shown here is derived from an EMBL/GenBank/DDBJ whole genome shotgun (WGS) entry which is preliminary data.</text>
</comment>
<dbReference type="InterPro" id="IPR029063">
    <property type="entry name" value="SAM-dependent_MTases_sf"/>
</dbReference>
<dbReference type="EMBL" id="PGXC01000022">
    <property type="protein sequence ID" value="PKK89256.1"/>
    <property type="molecule type" value="Genomic_DNA"/>
</dbReference>
<dbReference type="Gene3D" id="3.40.50.150">
    <property type="entry name" value="Vaccinia Virus protein VP39"/>
    <property type="match status" value="1"/>
</dbReference>
<reference evidence="2 3" key="1">
    <citation type="journal article" date="2017" name="ISME J.">
        <title>Potential for microbial H2 and metal transformations associated with novel bacteria and archaea in deep terrestrial subsurface sediments.</title>
        <authorList>
            <person name="Hernsdorf A.W."/>
            <person name="Amano Y."/>
            <person name="Miyakawa K."/>
            <person name="Ise K."/>
            <person name="Suzuki Y."/>
            <person name="Anantharaman K."/>
            <person name="Probst A."/>
            <person name="Burstein D."/>
            <person name="Thomas B.C."/>
            <person name="Banfield J.F."/>
        </authorList>
    </citation>
    <scope>NUCLEOTIDE SEQUENCE [LARGE SCALE GENOMIC DNA]</scope>
    <source>
        <strain evidence="2">HGW-Wallbacteria-1</strain>
    </source>
</reference>
<sequence>MMTSSRLSLLSPDFLPPLVCPGCRNGLDMTLNERAGSEKERAGSEAEAHAKAEIADCVSLRCRGCGAEYPISDGCPDFTLPGIDPIDDLLMEAFSSKSIDEPTDTMTGSLQNPEKSGNMADALQLGENEIILDLCGGTGDLSMWLFRMGARPWIVDFCLARVAAARHRGLHAARASALSLPFPDKAFDRIILSYTYHNWSDIRYRLRCLHEAARVLKVGGTMNILWIPNRFPKILSPGNYLSRNRIRTHVMARSPGWQPMFPMAVAEEVRSVIGDSFISSSLGSHDCGAGKFFLIRRVAPWLSWNLFDVKGIKIC</sequence>
<organism evidence="2 3">
    <name type="scientific">Candidatus Wallbacteria bacterium HGW-Wallbacteria-1</name>
    <dbReference type="NCBI Taxonomy" id="2013854"/>
    <lineage>
        <taxon>Bacteria</taxon>
        <taxon>Candidatus Walliibacteriota</taxon>
    </lineage>
</organism>
<evidence type="ECO:0000259" key="1">
    <source>
        <dbReference type="Pfam" id="PF08241"/>
    </source>
</evidence>
<dbReference type="GO" id="GO:0008757">
    <property type="term" value="F:S-adenosylmethionine-dependent methyltransferase activity"/>
    <property type="evidence" value="ECO:0007669"/>
    <property type="project" value="InterPro"/>
</dbReference>
<gene>
    <name evidence="2" type="ORF">CVV64_15210</name>
</gene>
<feature type="domain" description="Methyltransferase type 11" evidence="1">
    <location>
        <begin position="132"/>
        <end position="222"/>
    </location>
</feature>
<dbReference type="CDD" id="cd02440">
    <property type="entry name" value="AdoMet_MTases"/>
    <property type="match status" value="1"/>
</dbReference>
<dbReference type="PANTHER" id="PTHR43591">
    <property type="entry name" value="METHYLTRANSFERASE"/>
    <property type="match status" value="1"/>
</dbReference>
<dbReference type="Gene3D" id="2.20.25.10">
    <property type="match status" value="1"/>
</dbReference>